<comment type="subunit">
    <text evidence="9">The complex comprises the extracytoplasmic solute receptor protein and the two transmembrane proteins.</text>
</comment>
<dbReference type="InterPro" id="IPR007387">
    <property type="entry name" value="TRAP_DctQ"/>
</dbReference>
<keyword evidence="6 9" id="KW-1133">Transmembrane helix</keyword>
<organism evidence="11 12">
    <name type="scientific">Alsobacter soli</name>
    <dbReference type="NCBI Taxonomy" id="2109933"/>
    <lineage>
        <taxon>Bacteria</taxon>
        <taxon>Pseudomonadati</taxon>
        <taxon>Pseudomonadota</taxon>
        <taxon>Alphaproteobacteria</taxon>
        <taxon>Hyphomicrobiales</taxon>
        <taxon>Alsobacteraceae</taxon>
        <taxon>Alsobacter</taxon>
    </lineage>
</organism>
<keyword evidence="4 9" id="KW-0997">Cell inner membrane</keyword>
<comment type="similarity">
    <text evidence="8 9">Belongs to the TRAP transporter small permease family.</text>
</comment>
<reference evidence="12" key="1">
    <citation type="submission" date="2018-03" db="EMBL/GenBank/DDBJ databases">
        <authorList>
            <person name="Sun L."/>
            <person name="Liu H."/>
            <person name="Chen W."/>
            <person name="Huang K."/>
            <person name="Liu W."/>
            <person name="Gao X."/>
        </authorList>
    </citation>
    <scope>NUCLEOTIDE SEQUENCE [LARGE SCALE GENOMIC DNA]</scope>
    <source>
        <strain evidence="12">SH9</strain>
    </source>
</reference>
<comment type="subcellular location">
    <subcellularLocation>
        <location evidence="1 9">Cell inner membrane</location>
        <topology evidence="1 9">Multi-pass membrane protein</topology>
    </subcellularLocation>
</comment>
<evidence type="ECO:0000256" key="1">
    <source>
        <dbReference type="ARBA" id="ARBA00004429"/>
    </source>
</evidence>
<dbReference type="Pfam" id="PF04290">
    <property type="entry name" value="DctQ"/>
    <property type="match status" value="1"/>
</dbReference>
<evidence type="ECO:0000313" key="12">
    <source>
        <dbReference type="Proteomes" id="UP000239772"/>
    </source>
</evidence>
<dbReference type="OrthoDB" id="5801785at2"/>
<dbReference type="GO" id="GO:0022857">
    <property type="term" value="F:transmembrane transporter activity"/>
    <property type="evidence" value="ECO:0007669"/>
    <property type="project" value="UniProtKB-UniRule"/>
</dbReference>
<name>A0A2T1HY55_9HYPH</name>
<comment type="function">
    <text evidence="9">Part of the tripartite ATP-independent periplasmic (TRAP) transport system.</text>
</comment>
<evidence type="ECO:0000256" key="7">
    <source>
        <dbReference type="ARBA" id="ARBA00023136"/>
    </source>
</evidence>
<feature type="domain" description="Tripartite ATP-independent periplasmic transporters DctQ component" evidence="10">
    <location>
        <begin position="27"/>
        <end position="154"/>
    </location>
</feature>
<comment type="caution">
    <text evidence="11">The sequence shown here is derived from an EMBL/GenBank/DDBJ whole genome shotgun (WGS) entry which is preliminary data.</text>
</comment>
<dbReference type="AlphaFoldDB" id="A0A2T1HY55"/>
<feature type="transmembrane region" description="Helical" evidence="9">
    <location>
        <begin position="87"/>
        <end position="106"/>
    </location>
</feature>
<evidence type="ECO:0000259" key="10">
    <source>
        <dbReference type="Pfam" id="PF04290"/>
    </source>
</evidence>
<keyword evidence="7 9" id="KW-0472">Membrane</keyword>
<evidence type="ECO:0000256" key="5">
    <source>
        <dbReference type="ARBA" id="ARBA00022692"/>
    </source>
</evidence>
<accession>A0A2T1HY55</accession>
<evidence type="ECO:0000256" key="3">
    <source>
        <dbReference type="ARBA" id="ARBA00022475"/>
    </source>
</evidence>
<keyword evidence="2 9" id="KW-0813">Transport</keyword>
<dbReference type="InterPro" id="IPR055348">
    <property type="entry name" value="DctQ"/>
</dbReference>
<sequence length="196" mass="20705">MQSLASIRNAFERFLEWIVIALVGALTILIVLGAACRYLGASLVWYDETASIGLVWLTYYGSALAALKGAHIGFAGLVNAFPPRLRVAATIFSEACVFLFFGLLAWTGFEVLDVLAGDHMVSLPEVPLRLTQSSIPIGAVLFMIAEALRLPELLKAAAGEGFVDHEIEEALNAAEADRSQASGAALGRAVTGSAAP</sequence>
<evidence type="ECO:0000256" key="8">
    <source>
        <dbReference type="ARBA" id="ARBA00038436"/>
    </source>
</evidence>
<dbReference type="RefSeq" id="WP_106335006.1">
    <property type="nucleotide sequence ID" value="NZ_PVZS01000002.1"/>
</dbReference>
<protein>
    <recommendedName>
        <fullName evidence="9">TRAP transporter small permease protein</fullName>
    </recommendedName>
</protein>
<dbReference type="EMBL" id="PVZS01000002">
    <property type="protein sequence ID" value="PSC06627.1"/>
    <property type="molecule type" value="Genomic_DNA"/>
</dbReference>
<evidence type="ECO:0000256" key="9">
    <source>
        <dbReference type="RuleBase" id="RU369079"/>
    </source>
</evidence>
<dbReference type="GO" id="GO:0015740">
    <property type="term" value="P:C4-dicarboxylate transport"/>
    <property type="evidence" value="ECO:0007669"/>
    <property type="project" value="TreeGrafter"/>
</dbReference>
<dbReference type="GO" id="GO:0005886">
    <property type="term" value="C:plasma membrane"/>
    <property type="evidence" value="ECO:0007669"/>
    <property type="project" value="UniProtKB-SubCell"/>
</dbReference>
<keyword evidence="12" id="KW-1185">Reference proteome</keyword>
<evidence type="ECO:0000256" key="2">
    <source>
        <dbReference type="ARBA" id="ARBA00022448"/>
    </source>
</evidence>
<dbReference type="PANTHER" id="PTHR35011">
    <property type="entry name" value="2,3-DIKETO-L-GULONATE TRAP TRANSPORTER SMALL PERMEASE PROTEIN YIAM"/>
    <property type="match status" value="1"/>
</dbReference>
<comment type="caution">
    <text evidence="9">Lacks conserved residue(s) required for the propagation of feature annotation.</text>
</comment>
<dbReference type="Proteomes" id="UP000239772">
    <property type="component" value="Unassembled WGS sequence"/>
</dbReference>
<gene>
    <name evidence="11" type="ORF">SLNSH_02105</name>
</gene>
<keyword evidence="3" id="KW-1003">Cell membrane</keyword>
<keyword evidence="5 9" id="KW-0812">Transmembrane</keyword>
<feature type="transmembrane region" description="Helical" evidence="9">
    <location>
        <begin position="60"/>
        <end position="80"/>
    </location>
</feature>
<dbReference type="PANTHER" id="PTHR35011:SF2">
    <property type="entry name" value="2,3-DIKETO-L-GULONATE TRAP TRANSPORTER SMALL PERMEASE PROTEIN YIAM"/>
    <property type="match status" value="1"/>
</dbReference>
<evidence type="ECO:0000256" key="4">
    <source>
        <dbReference type="ARBA" id="ARBA00022519"/>
    </source>
</evidence>
<proteinExistence type="inferred from homology"/>
<feature type="transmembrane region" description="Helical" evidence="9">
    <location>
        <begin position="14"/>
        <end position="40"/>
    </location>
</feature>
<evidence type="ECO:0000256" key="6">
    <source>
        <dbReference type="ARBA" id="ARBA00022989"/>
    </source>
</evidence>
<evidence type="ECO:0000313" key="11">
    <source>
        <dbReference type="EMBL" id="PSC06627.1"/>
    </source>
</evidence>